<proteinExistence type="predicted"/>
<evidence type="ECO:0000313" key="8">
    <source>
        <dbReference type="Proteomes" id="UP000245207"/>
    </source>
</evidence>
<name>A0A2U1N6E0_ARTAN</name>
<dbReference type="InterPro" id="IPR001202">
    <property type="entry name" value="WW_dom"/>
</dbReference>
<keyword evidence="8" id="KW-1185">Reference proteome</keyword>
<feature type="compositionally biased region" description="Low complexity" evidence="4">
    <location>
        <begin position="660"/>
        <end position="670"/>
    </location>
</feature>
<feature type="compositionally biased region" description="Polar residues" evidence="4">
    <location>
        <begin position="511"/>
        <end position="526"/>
    </location>
</feature>
<feature type="region of interest" description="Disordered" evidence="4">
    <location>
        <begin position="714"/>
        <end position="786"/>
    </location>
</feature>
<feature type="domain" description="RRM" evidence="6">
    <location>
        <begin position="269"/>
        <end position="349"/>
    </location>
</feature>
<dbReference type="OrthoDB" id="410044at2759"/>
<evidence type="ECO:0000259" key="6">
    <source>
        <dbReference type="PROSITE" id="PS50102"/>
    </source>
</evidence>
<dbReference type="Pfam" id="PF00397">
    <property type="entry name" value="WW"/>
    <property type="match status" value="1"/>
</dbReference>
<feature type="compositionally biased region" description="Basic and acidic residues" evidence="4">
    <location>
        <begin position="142"/>
        <end position="166"/>
    </location>
</feature>
<evidence type="ECO:0000256" key="4">
    <source>
        <dbReference type="SAM" id="MobiDB-lite"/>
    </source>
</evidence>
<reference evidence="7 8" key="1">
    <citation type="journal article" date="2018" name="Mol. Plant">
        <title>The genome of Artemisia annua provides insight into the evolution of Asteraceae family and artemisinin biosynthesis.</title>
        <authorList>
            <person name="Shen Q."/>
            <person name="Zhang L."/>
            <person name="Liao Z."/>
            <person name="Wang S."/>
            <person name="Yan T."/>
            <person name="Shi P."/>
            <person name="Liu M."/>
            <person name="Fu X."/>
            <person name="Pan Q."/>
            <person name="Wang Y."/>
            <person name="Lv Z."/>
            <person name="Lu X."/>
            <person name="Zhang F."/>
            <person name="Jiang W."/>
            <person name="Ma Y."/>
            <person name="Chen M."/>
            <person name="Hao X."/>
            <person name="Li L."/>
            <person name="Tang Y."/>
            <person name="Lv G."/>
            <person name="Zhou Y."/>
            <person name="Sun X."/>
            <person name="Brodelius P.E."/>
            <person name="Rose J.K.C."/>
            <person name="Tang K."/>
        </authorList>
    </citation>
    <scope>NUCLEOTIDE SEQUENCE [LARGE SCALE GENOMIC DNA]</scope>
    <source>
        <strain evidence="8">cv. Huhao1</strain>
        <tissue evidence="7">Leaf</tissue>
    </source>
</reference>
<dbReference type="Gene3D" id="3.30.70.330">
    <property type="match status" value="2"/>
</dbReference>
<dbReference type="InterPro" id="IPR036020">
    <property type="entry name" value="WW_dom_sf"/>
</dbReference>
<dbReference type="SUPFAM" id="SSF54928">
    <property type="entry name" value="RNA-binding domain, RBD"/>
    <property type="match status" value="2"/>
</dbReference>
<feature type="region of interest" description="Disordered" evidence="4">
    <location>
        <begin position="346"/>
        <end position="537"/>
    </location>
</feature>
<protein>
    <recommendedName>
        <fullName evidence="9">Flowering time control protein FCA</fullName>
    </recommendedName>
</protein>
<feature type="compositionally biased region" description="Basic and acidic residues" evidence="4">
    <location>
        <begin position="347"/>
        <end position="356"/>
    </location>
</feature>
<organism evidence="7 8">
    <name type="scientific">Artemisia annua</name>
    <name type="common">Sweet wormwood</name>
    <dbReference type="NCBI Taxonomy" id="35608"/>
    <lineage>
        <taxon>Eukaryota</taxon>
        <taxon>Viridiplantae</taxon>
        <taxon>Streptophyta</taxon>
        <taxon>Embryophyta</taxon>
        <taxon>Tracheophyta</taxon>
        <taxon>Spermatophyta</taxon>
        <taxon>Magnoliopsida</taxon>
        <taxon>eudicotyledons</taxon>
        <taxon>Gunneridae</taxon>
        <taxon>Pentapetalae</taxon>
        <taxon>asterids</taxon>
        <taxon>campanulids</taxon>
        <taxon>Asterales</taxon>
        <taxon>Asteraceae</taxon>
        <taxon>Asteroideae</taxon>
        <taxon>Anthemideae</taxon>
        <taxon>Artemisiinae</taxon>
        <taxon>Artemisia</taxon>
    </lineage>
</organism>
<dbReference type="PRINTS" id="PR00961">
    <property type="entry name" value="HUDSXLRNA"/>
</dbReference>
<dbReference type="Gene3D" id="2.20.70.10">
    <property type="match status" value="1"/>
</dbReference>
<feature type="compositionally biased region" description="Polar residues" evidence="4">
    <location>
        <begin position="756"/>
        <end position="779"/>
    </location>
</feature>
<dbReference type="AlphaFoldDB" id="A0A2U1N6E0"/>
<dbReference type="GO" id="GO:1990904">
    <property type="term" value="C:ribonucleoprotein complex"/>
    <property type="evidence" value="ECO:0007669"/>
    <property type="project" value="InterPro"/>
</dbReference>
<feature type="domain" description="RRM" evidence="6">
    <location>
        <begin position="172"/>
        <end position="261"/>
    </location>
</feature>
<feature type="compositionally biased region" description="Low complexity" evidence="4">
    <location>
        <begin position="64"/>
        <end position="77"/>
    </location>
</feature>
<dbReference type="SMART" id="SM00456">
    <property type="entry name" value="WW"/>
    <property type="match status" value="1"/>
</dbReference>
<dbReference type="CDD" id="cd00201">
    <property type="entry name" value="WW"/>
    <property type="match status" value="1"/>
</dbReference>
<feature type="compositionally biased region" description="Basic and acidic residues" evidence="4">
    <location>
        <begin position="1"/>
        <end position="17"/>
    </location>
</feature>
<dbReference type="PROSITE" id="PS50102">
    <property type="entry name" value="RRM"/>
    <property type="match status" value="2"/>
</dbReference>
<comment type="caution">
    <text evidence="7">The sequence shown here is derived from an EMBL/GenBank/DDBJ whole genome shotgun (WGS) entry which is preliminary data.</text>
</comment>
<dbReference type="GO" id="GO:0003723">
    <property type="term" value="F:RNA binding"/>
    <property type="evidence" value="ECO:0007669"/>
    <property type="project" value="UniProtKB-UniRule"/>
</dbReference>
<dbReference type="InterPro" id="IPR035979">
    <property type="entry name" value="RBD_domain_sf"/>
</dbReference>
<feature type="compositionally biased region" description="Polar residues" evidence="4">
    <location>
        <begin position="451"/>
        <end position="471"/>
    </location>
</feature>
<dbReference type="STRING" id="35608.A0A2U1N6E0"/>
<keyword evidence="2 3" id="KW-0694">RNA-binding</keyword>
<feature type="region of interest" description="Disordered" evidence="4">
    <location>
        <begin position="642"/>
        <end position="670"/>
    </location>
</feature>
<keyword evidence="1" id="KW-0677">Repeat</keyword>
<accession>A0A2U1N6E0</accession>
<feature type="compositionally biased region" description="Polar residues" evidence="4">
    <location>
        <begin position="485"/>
        <end position="503"/>
    </location>
</feature>
<dbReference type="PROSITE" id="PS50020">
    <property type="entry name" value="WW_DOMAIN_2"/>
    <property type="match status" value="1"/>
</dbReference>
<evidence type="ECO:0000259" key="5">
    <source>
        <dbReference type="PROSITE" id="PS50020"/>
    </source>
</evidence>
<evidence type="ECO:0000313" key="7">
    <source>
        <dbReference type="EMBL" id="PWA69053.1"/>
    </source>
</evidence>
<evidence type="ECO:0000256" key="1">
    <source>
        <dbReference type="ARBA" id="ARBA00022737"/>
    </source>
</evidence>
<sequence>MDRPNRSSDRYNNDSHPYRRGGGPPPSRDDGPRHRGGFSGNRRPFDGNSSPRYGGAGGRGGRGYNNSNSSNNSNSNNVSEFEVPLSGQKRFGSDYEVPVSGQKRFGSDYEVPVSGQKRQFPFSGPTGRSGTPPADRYGVGGYEKRNFDGDSFDRRHADGGNERKSSDGGNFAKLFVGSVPKTATEEDIRPPFEKYGNVVEVALIKDKRAGQQQGNTQFAAAGCCFIKYATSEEADRAIHALHNQYTLPGGLGPIQVRYADGERERLVEYKLFVGSLNKQATEKEVEEIFAPYGRIEDVYLMRDEMKQSRGCGFVKYSNKDAALAAINALNGIYIMRGCEQPLGVRFADPKRPRPGETRGAPAFGGPGFGSQLQSPGIRPPNHGEGMHASFPQNAWNTMNQQGIVPSSDNGMHGYNSQVASRPSDGKFSSAPGGSHGGQGAPSDLYPGPGVPSTSTYQSFNQSLPQLSSGIQNSSPLKKPNPSPQHFPSSMQPQTFSQAPTSGTVRPPGQLQGPNSGGQPSYSQGFPSQPMPGYNGMLPVQQAQAGVPSTTPALSNNLPPQVLTAMMNQYQQPGQQQMLQPVHQSASPLAQMLSQQKQTLQASYQSSQQAFSQLQQQMQLIQPSNPSLMPQQNIQGARLQQSAWPQTSGGPTVKPVTDSLPAASAASGGPVMPSAGGALKCNWTEHTSPDGYKYYYNSTTGESKWEKPEELALFEQQQKPQEHQQQKAVSIQQPQSQPNNQSMPNQQTQIPQLQLQSHLQTQMQAQGRHPQQLQHPTQPSAYQNAGAAGQQNIQGYGYAQLPMAGGSMNDSARYQQGAQDWMWKNKTGSS</sequence>
<dbReference type="Proteomes" id="UP000245207">
    <property type="component" value="Unassembled WGS sequence"/>
</dbReference>
<evidence type="ECO:0000256" key="2">
    <source>
        <dbReference type="ARBA" id="ARBA00022884"/>
    </source>
</evidence>
<evidence type="ECO:0000256" key="3">
    <source>
        <dbReference type="PROSITE-ProRule" id="PRU00176"/>
    </source>
</evidence>
<dbReference type="Pfam" id="PF00076">
    <property type="entry name" value="RRM_1"/>
    <property type="match status" value="2"/>
</dbReference>
<feature type="compositionally biased region" description="Gly residues" evidence="4">
    <location>
        <begin position="54"/>
        <end position="63"/>
    </location>
</feature>
<dbReference type="EMBL" id="PKPP01003513">
    <property type="protein sequence ID" value="PWA69053.1"/>
    <property type="molecule type" value="Genomic_DNA"/>
</dbReference>
<dbReference type="FunFam" id="3.30.70.330:FF:000374">
    <property type="entry name" value="Flowering time control protein FCA"/>
    <property type="match status" value="1"/>
</dbReference>
<dbReference type="InterPro" id="IPR002343">
    <property type="entry name" value="Hud_Sxl_RNA"/>
</dbReference>
<evidence type="ECO:0008006" key="9">
    <source>
        <dbReference type="Google" id="ProtNLM"/>
    </source>
</evidence>
<feature type="domain" description="WW" evidence="5">
    <location>
        <begin position="676"/>
        <end position="709"/>
    </location>
</feature>
<gene>
    <name evidence="7" type="ORF">CTI12_AA302180</name>
</gene>
<dbReference type="InterPro" id="IPR000504">
    <property type="entry name" value="RRM_dom"/>
</dbReference>
<feature type="region of interest" description="Disordered" evidence="4">
    <location>
        <begin position="1"/>
        <end position="169"/>
    </location>
</feature>
<dbReference type="PANTHER" id="PTHR24012">
    <property type="entry name" value="RNA BINDING PROTEIN"/>
    <property type="match status" value="1"/>
</dbReference>
<feature type="compositionally biased region" description="Low complexity" evidence="4">
    <location>
        <begin position="725"/>
        <end position="755"/>
    </location>
</feature>
<dbReference type="SUPFAM" id="SSF51045">
    <property type="entry name" value="WW domain"/>
    <property type="match status" value="1"/>
</dbReference>
<dbReference type="InterPro" id="IPR012677">
    <property type="entry name" value="Nucleotide-bd_a/b_plait_sf"/>
</dbReference>
<feature type="compositionally biased region" description="Polar residues" evidence="4">
    <location>
        <begin position="390"/>
        <end position="420"/>
    </location>
</feature>
<dbReference type="SMART" id="SM00360">
    <property type="entry name" value="RRM"/>
    <property type="match status" value="2"/>
</dbReference>